<accession>A0A0N4X803</accession>
<gene>
    <name evidence="1" type="ORF">HPLM_LOCUS20487</name>
</gene>
<sequence>MTNRIDDQCRLTELGGQGPCACYGSDDDNAEEHRSPCMRWSPMNNSFLYDFL</sequence>
<dbReference type="WBParaSite" id="HPLM_0002049501-mRNA-1">
    <property type="protein sequence ID" value="HPLM_0002049501-mRNA-1"/>
    <property type="gene ID" value="HPLM_0002049501"/>
</dbReference>
<evidence type="ECO:0000313" key="2">
    <source>
        <dbReference type="Proteomes" id="UP000268014"/>
    </source>
</evidence>
<dbReference type="Proteomes" id="UP000268014">
    <property type="component" value="Unassembled WGS sequence"/>
</dbReference>
<evidence type="ECO:0000313" key="3">
    <source>
        <dbReference type="WBParaSite" id="HPLM_0002049501-mRNA-1"/>
    </source>
</evidence>
<reference evidence="3" key="1">
    <citation type="submission" date="2017-02" db="UniProtKB">
        <authorList>
            <consortium name="WormBaseParasite"/>
        </authorList>
    </citation>
    <scope>IDENTIFICATION</scope>
</reference>
<reference evidence="1 2" key="2">
    <citation type="submission" date="2018-11" db="EMBL/GenBank/DDBJ databases">
        <authorList>
            <consortium name="Pathogen Informatics"/>
        </authorList>
    </citation>
    <scope>NUCLEOTIDE SEQUENCE [LARGE SCALE GENOMIC DNA]</scope>
    <source>
        <strain evidence="1 2">MHpl1</strain>
    </source>
</reference>
<dbReference type="EMBL" id="UZAF01022269">
    <property type="protein sequence ID" value="VDO84205.1"/>
    <property type="molecule type" value="Genomic_DNA"/>
</dbReference>
<keyword evidence="2" id="KW-1185">Reference proteome</keyword>
<organism evidence="3">
    <name type="scientific">Haemonchus placei</name>
    <name type="common">Barber's pole worm</name>
    <dbReference type="NCBI Taxonomy" id="6290"/>
    <lineage>
        <taxon>Eukaryota</taxon>
        <taxon>Metazoa</taxon>
        <taxon>Ecdysozoa</taxon>
        <taxon>Nematoda</taxon>
        <taxon>Chromadorea</taxon>
        <taxon>Rhabditida</taxon>
        <taxon>Rhabditina</taxon>
        <taxon>Rhabditomorpha</taxon>
        <taxon>Strongyloidea</taxon>
        <taxon>Trichostrongylidae</taxon>
        <taxon>Haemonchus</taxon>
    </lineage>
</organism>
<name>A0A0N4X803_HAEPC</name>
<proteinExistence type="predicted"/>
<dbReference type="AlphaFoldDB" id="A0A0N4X803"/>
<evidence type="ECO:0000313" key="1">
    <source>
        <dbReference type="EMBL" id="VDO84205.1"/>
    </source>
</evidence>
<protein>
    <submittedName>
        <fullName evidence="1 3">Uncharacterized protein</fullName>
    </submittedName>
</protein>